<sequence>MNLTYSKPVLAIRHHLQKYLKRLFLERSKFLANLLEQRECVAKVDVLSTPIAVHFPDVQSKLLVKISSEVDSKLDKVKNLIDPLKKHHSVVNKARTDALNLIRKHPSDLDFNTLAAGEPTVPPLIIMLDWVDTIERQIREIYYTRMYYLENILSPEVVNSENLVKLWSESVPALLDTVRDCQEQSIYFLQEKYA</sequence>
<keyword evidence="2" id="KW-1185">Reference proteome</keyword>
<name>A0A8S3ZML6_9EUPU</name>
<accession>A0A8S3ZML6</accession>
<dbReference type="Pfam" id="PF15011">
    <property type="entry name" value="CA109-like"/>
    <property type="match status" value="1"/>
</dbReference>
<organism evidence="1 2">
    <name type="scientific">Candidula unifasciata</name>
    <dbReference type="NCBI Taxonomy" id="100452"/>
    <lineage>
        <taxon>Eukaryota</taxon>
        <taxon>Metazoa</taxon>
        <taxon>Spiralia</taxon>
        <taxon>Lophotrochozoa</taxon>
        <taxon>Mollusca</taxon>
        <taxon>Gastropoda</taxon>
        <taxon>Heterobranchia</taxon>
        <taxon>Euthyneura</taxon>
        <taxon>Panpulmonata</taxon>
        <taxon>Eupulmonata</taxon>
        <taxon>Stylommatophora</taxon>
        <taxon>Helicina</taxon>
        <taxon>Helicoidea</taxon>
        <taxon>Geomitridae</taxon>
        <taxon>Candidula</taxon>
    </lineage>
</organism>
<gene>
    <name evidence="1" type="ORF">CUNI_LOCUS14100</name>
</gene>
<dbReference type="InterPro" id="IPR029159">
    <property type="entry name" value="CA109-like"/>
</dbReference>
<dbReference type="AlphaFoldDB" id="A0A8S3ZML6"/>
<dbReference type="GO" id="GO:0005634">
    <property type="term" value="C:nucleus"/>
    <property type="evidence" value="ECO:0007669"/>
    <property type="project" value="TreeGrafter"/>
</dbReference>
<comment type="caution">
    <text evidence="1">The sequence shown here is derived from an EMBL/GenBank/DDBJ whole genome shotgun (WGS) entry which is preliminary data.</text>
</comment>
<dbReference type="PANTHER" id="PTHR16234:SF5">
    <property type="entry name" value="AFG2-INTERACTING RIBOSOME MATURATION FACTOR"/>
    <property type="match status" value="1"/>
</dbReference>
<dbReference type="EMBL" id="CAJHNH020003111">
    <property type="protein sequence ID" value="CAG5128542.1"/>
    <property type="molecule type" value="Genomic_DNA"/>
</dbReference>
<proteinExistence type="predicted"/>
<evidence type="ECO:0000313" key="2">
    <source>
        <dbReference type="Proteomes" id="UP000678393"/>
    </source>
</evidence>
<dbReference type="Proteomes" id="UP000678393">
    <property type="component" value="Unassembled WGS sequence"/>
</dbReference>
<protein>
    <submittedName>
        <fullName evidence="1">Uncharacterized protein</fullName>
    </submittedName>
</protein>
<dbReference type="PANTHER" id="PTHR16234">
    <property type="entry name" value="SIMILAR TO HYPOTHETICAL PROTEIN FLJ20508"/>
    <property type="match status" value="1"/>
</dbReference>
<dbReference type="GO" id="GO:0005737">
    <property type="term" value="C:cytoplasm"/>
    <property type="evidence" value="ECO:0007669"/>
    <property type="project" value="TreeGrafter"/>
</dbReference>
<evidence type="ECO:0000313" key="1">
    <source>
        <dbReference type="EMBL" id="CAG5128542.1"/>
    </source>
</evidence>
<reference evidence="1" key="1">
    <citation type="submission" date="2021-04" db="EMBL/GenBank/DDBJ databases">
        <authorList>
            <consortium name="Molecular Ecology Group"/>
        </authorList>
    </citation>
    <scope>NUCLEOTIDE SEQUENCE</scope>
</reference>
<dbReference type="OrthoDB" id="6605214at2759"/>